<evidence type="ECO:0000313" key="5">
    <source>
        <dbReference type="Proteomes" id="UP000069205"/>
    </source>
</evidence>
<dbReference type="InterPro" id="IPR045039">
    <property type="entry name" value="NSI-like"/>
</dbReference>
<reference evidence="4 5" key="1">
    <citation type="journal article" date="2015" name="Proc. Natl. Acad. Sci. U.S.A.">
        <title>Expanded metabolic versatility of ubiquitous nitrite-oxidizing bacteria from the genus Nitrospira.</title>
        <authorList>
            <person name="Koch H."/>
            <person name="Lucker S."/>
            <person name="Albertsen M."/>
            <person name="Kitzinger K."/>
            <person name="Herbold C."/>
            <person name="Spieck E."/>
            <person name="Nielsen P.H."/>
            <person name="Wagner M."/>
            <person name="Daims H."/>
        </authorList>
    </citation>
    <scope>NUCLEOTIDE SEQUENCE [LARGE SCALE GENOMIC DNA]</scope>
    <source>
        <strain evidence="4 5">NSP M-1</strain>
    </source>
</reference>
<dbReference type="SUPFAM" id="SSF55729">
    <property type="entry name" value="Acyl-CoA N-acyltransferases (Nat)"/>
    <property type="match status" value="1"/>
</dbReference>
<feature type="domain" description="N-acetyltransferase" evidence="3">
    <location>
        <begin position="9"/>
        <end position="143"/>
    </location>
</feature>
<dbReference type="Proteomes" id="UP000069205">
    <property type="component" value="Chromosome"/>
</dbReference>
<organism evidence="4 5">
    <name type="scientific">Nitrospira moscoviensis</name>
    <dbReference type="NCBI Taxonomy" id="42253"/>
    <lineage>
        <taxon>Bacteria</taxon>
        <taxon>Pseudomonadati</taxon>
        <taxon>Nitrospirota</taxon>
        <taxon>Nitrospiria</taxon>
        <taxon>Nitrospirales</taxon>
        <taxon>Nitrospiraceae</taxon>
        <taxon>Nitrospira</taxon>
    </lineage>
</organism>
<protein>
    <submittedName>
        <fullName evidence="4">N-acetyltransferase, GCN5-related</fullName>
        <ecNumber evidence="4">2.3.1.-</ecNumber>
    </submittedName>
</protein>
<evidence type="ECO:0000256" key="2">
    <source>
        <dbReference type="ARBA" id="ARBA00023315"/>
    </source>
</evidence>
<dbReference type="EMBL" id="CP011801">
    <property type="protein sequence ID" value="ALA56743.1"/>
    <property type="molecule type" value="Genomic_DNA"/>
</dbReference>
<dbReference type="EC" id="2.3.1.-" evidence="4"/>
<dbReference type="PATRIC" id="fig|42253.5.peg.294"/>
<evidence type="ECO:0000259" key="3">
    <source>
        <dbReference type="PROSITE" id="PS51186"/>
    </source>
</evidence>
<dbReference type="InterPro" id="IPR016181">
    <property type="entry name" value="Acyl_CoA_acyltransferase"/>
</dbReference>
<dbReference type="GO" id="GO:0005737">
    <property type="term" value="C:cytoplasm"/>
    <property type="evidence" value="ECO:0007669"/>
    <property type="project" value="TreeGrafter"/>
</dbReference>
<dbReference type="InterPro" id="IPR000182">
    <property type="entry name" value="GNAT_dom"/>
</dbReference>
<dbReference type="CDD" id="cd04301">
    <property type="entry name" value="NAT_SF"/>
    <property type="match status" value="1"/>
</dbReference>
<accession>A0A0K2G712</accession>
<dbReference type="PANTHER" id="PTHR43626:SF4">
    <property type="entry name" value="GCN5-RELATED N-ACETYLTRANSFERASE 2, CHLOROPLASTIC"/>
    <property type="match status" value="1"/>
</dbReference>
<gene>
    <name evidence="4" type="ORF">NITMOv2_0305</name>
</gene>
<name>A0A0K2G712_NITMO</name>
<sequence length="143" mass="16585">MPSTLKSAITFSEKKDLSPEQLLKLFHQAPWAKTRTLEDAREMLRHTDVALCAWDGDQLVGFGRVLTDFVYRATIWDVIVDKGYQKQGIGTDIVQRILNHPRLKKVELFWLCTRRPGFYEKLGFSSKEQTGMVWSRNKPARTE</sequence>
<keyword evidence="5" id="KW-1185">Reference proteome</keyword>
<keyword evidence="2 4" id="KW-0012">Acyltransferase</keyword>
<dbReference type="KEGG" id="nmv:NITMOv2_0305"/>
<dbReference type="Gene3D" id="3.40.630.30">
    <property type="match status" value="1"/>
</dbReference>
<proteinExistence type="predicted"/>
<dbReference type="AlphaFoldDB" id="A0A0K2G712"/>
<dbReference type="OrthoDB" id="9775804at2"/>
<dbReference type="PROSITE" id="PS51186">
    <property type="entry name" value="GNAT"/>
    <property type="match status" value="1"/>
</dbReference>
<dbReference type="Pfam" id="PF00583">
    <property type="entry name" value="Acetyltransf_1"/>
    <property type="match status" value="1"/>
</dbReference>
<dbReference type="PANTHER" id="PTHR43626">
    <property type="entry name" value="ACYL-COA N-ACYLTRANSFERASE"/>
    <property type="match status" value="1"/>
</dbReference>
<dbReference type="RefSeq" id="WP_053378184.1">
    <property type="nucleotide sequence ID" value="NZ_CP011801.1"/>
</dbReference>
<evidence type="ECO:0000256" key="1">
    <source>
        <dbReference type="ARBA" id="ARBA00022679"/>
    </source>
</evidence>
<dbReference type="STRING" id="42253.NITMOv2_0305"/>
<keyword evidence="1 4" id="KW-0808">Transferase</keyword>
<dbReference type="GO" id="GO:0008080">
    <property type="term" value="F:N-acetyltransferase activity"/>
    <property type="evidence" value="ECO:0007669"/>
    <property type="project" value="InterPro"/>
</dbReference>
<evidence type="ECO:0000313" key="4">
    <source>
        <dbReference type="EMBL" id="ALA56743.1"/>
    </source>
</evidence>